<evidence type="ECO:0000313" key="2">
    <source>
        <dbReference type="EMBL" id="SFF38734.1"/>
    </source>
</evidence>
<accession>A0A1I2I925</accession>
<dbReference type="AlphaFoldDB" id="A0A1I2I925"/>
<dbReference type="RefSeq" id="WP_046231362.1">
    <property type="nucleotide sequence ID" value="NZ_FONN01000032.1"/>
</dbReference>
<feature type="signal peptide" evidence="1">
    <location>
        <begin position="1"/>
        <end position="24"/>
    </location>
</feature>
<keyword evidence="1" id="KW-0732">Signal</keyword>
<feature type="chain" id="PRO_5039207633" evidence="1">
    <location>
        <begin position="25"/>
        <end position="298"/>
    </location>
</feature>
<proteinExistence type="predicted"/>
<protein>
    <submittedName>
        <fullName evidence="2">Uncharacterized protein</fullName>
    </submittedName>
</protein>
<keyword evidence="3" id="KW-1185">Reference proteome</keyword>
<evidence type="ECO:0000313" key="3">
    <source>
        <dbReference type="Proteomes" id="UP000183410"/>
    </source>
</evidence>
<reference evidence="3" key="1">
    <citation type="submission" date="2016-10" db="EMBL/GenBank/DDBJ databases">
        <authorList>
            <person name="Varghese N."/>
            <person name="Submissions S."/>
        </authorList>
    </citation>
    <scope>NUCLEOTIDE SEQUENCE [LARGE SCALE GENOMIC DNA]</scope>
    <source>
        <strain evidence="3">CGMCC 1.10223</strain>
    </source>
</reference>
<dbReference type="Proteomes" id="UP000183410">
    <property type="component" value="Unassembled WGS sequence"/>
</dbReference>
<evidence type="ECO:0000256" key="1">
    <source>
        <dbReference type="SAM" id="SignalP"/>
    </source>
</evidence>
<name>A0A1I2I925_9BACL</name>
<sequence>MSIKKNVRRVAVAALASTIFLSGATFTGLTQGDLSPAAVQAYGETLHVQGPDGLTYTVAFYADELFVTRDGGTEWIDRQIPPRHMNYRFDQASLVSAHFNGNNLVAWVRWPGLVSYTSTFLNITSKSDRLVIKEGDPYTNIRYISFSNLGNTRNIEYYYQFGDTGAWVKTNKQSTITVRENVKINMKAILVNTGEIIATDSHQVSTIQMHGSTLSGPDGKSYKVSRVSGTNIEVRNTQNVLLANYQIPQGVYENIDYLQYFYWEGNDLIVTGYARNYDNGTSRYITMRFNNLPALNPN</sequence>
<dbReference type="EMBL" id="FONN01000032">
    <property type="protein sequence ID" value="SFF38734.1"/>
    <property type="molecule type" value="Genomic_DNA"/>
</dbReference>
<gene>
    <name evidence="2" type="ORF">SAMN04487969_13222</name>
</gene>
<organism evidence="2 3">
    <name type="scientific">Paenibacillus algorifonticola</name>
    <dbReference type="NCBI Taxonomy" id="684063"/>
    <lineage>
        <taxon>Bacteria</taxon>
        <taxon>Bacillati</taxon>
        <taxon>Bacillota</taxon>
        <taxon>Bacilli</taxon>
        <taxon>Bacillales</taxon>
        <taxon>Paenibacillaceae</taxon>
        <taxon>Paenibacillus</taxon>
    </lineage>
</organism>